<sequence length="270" mass="29652">MYSVQAPLLRCNTGAEKSAKTAKKTDVKCSVQGQQTEECPQPWPPQPSWRHEAGDRLGSSSTVDANLTISRLLQQPSQNLAVRFVLTSWAQPQTAPSNSQSAGTCWLRVKQLPRPASSPDAQHQSQPLQVMPPRASRHFVPAGSSLAYKTSLVCVRRMLSYPRPRYGVTVKVSVACVQYLPPAHENDSASIDRRRGQAVEMIARKWVTDDGGDPVFRPGVPWLVPASPCPRDGRTAYSGYLVCWARSTKHEARSTEAQKHRSPAVSGESP</sequence>
<dbReference type="AlphaFoldDB" id="A0A9P9ERM8"/>
<feature type="region of interest" description="Disordered" evidence="1">
    <location>
        <begin position="32"/>
        <end position="60"/>
    </location>
</feature>
<evidence type="ECO:0000313" key="3">
    <source>
        <dbReference type="Proteomes" id="UP000738349"/>
    </source>
</evidence>
<feature type="compositionally biased region" description="Basic and acidic residues" evidence="1">
    <location>
        <begin position="249"/>
        <end position="259"/>
    </location>
</feature>
<accession>A0A9P9ERM8</accession>
<feature type="region of interest" description="Disordered" evidence="1">
    <location>
        <begin position="249"/>
        <end position="270"/>
    </location>
</feature>
<keyword evidence="3" id="KW-1185">Reference proteome</keyword>
<dbReference type="OrthoDB" id="10620675at2759"/>
<dbReference type="EMBL" id="JAGMUV010000009">
    <property type="protein sequence ID" value="KAH7143698.1"/>
    <property type="molecule type" value="Genomic_DNA"/>
</dbReference>
<evidence type="ECO:0000313" key="2">
    <source>
        <dbReference type="EMBL" id="KAH7143698.1"/>
    </source>
</evidence>
<organism evidence="2 3">
    <name type="scientific">Dactylonectria macrodidyma</name>
    <dbReference type="NCBI Taxonomy" id="307937"/>
    <lineage>
        <taxon>Eukaryota</taxon>
        <taxon>Fungi</taxon>
        <taxon>Dikarya</taxon>
        <taxon>Ascomycota</taxon>
        <taxon>Pezizomycotina</taxon>
        <taxon>Sordariomycetes</taxon>
        <taxon>Hypocreomycetidae</taxon>
        <taxon>Hypocreales</taxon>
        <taxon>Nectriaceae</taxon>
        <taxon>Dactylonectria</taxon>
    </lineage>
</organism>
<comment type="caution">
    <text evidence="2">The sequence shown here is derived from an EMBL/GenBank/DDBJ whole genome shotgun (WGS) entry which is preliminary data.</text>
</comment>
<reference evidence="2" key="1">
    <citation type="journal article" date="2021" name="Nat. Commun.">
        <title>Genetic determinants of endophytism in the Arabidopsis root mycobiome.</title>
        <authorList>
            <person name="Mesny F."/>
            <person name="Miyauchi S."/>
            <person name="Thiergart T."/>
            <person name="Pickel B."/>
            <person name="Atanasova L."/>
            <person name="Karlsson M."/>
            <person name="Huettel B."/>
            <person name="Barry K.W."/>
            <person name="Haridas S."/>
            <person name="Chen C."/>
            <person name="Bauer D."/>
            <person name="Andreopoulos W."/>
            <person name="Pangilinan J."/>
            <person name="LaButti K."/>
            <person name="Riley R."/>
            <person name="Lipzen A."/>
            <person name="Clum A."/>
            <person name="Drula E."/>
            <person name="Henrissat B."/>
            <person name="Kohler A."/>
            <person name="Grigoriev I.V."/>
            <person name="Martin F.M."/>
            <person name="Hacquard S."/>
        </authorList>
    </citation>
    <scope>NUCLEOTIDE SEQUENCE</scope>
    <source>
        <strain evidence="2">MPI-CAGE-AT-0147</strain>
    </source>
</reference>
<gene>
    <name evidence="2" type="ORF">EDB81DRAFT_502539</name>
</gene>
<dbReference type="Proteomes" id="UP000738349">
    <property type="component" value="Unassembled WGS sequence"/>
</dbReference>
<name>A0A9P9ERM8_9HYPO</name>
<protein>
    <submittedName>
        <fullName evidence="2">Uncharacterized protein</fullName>
    </submittedName>
</protein>
<proteinExistence type="predicted"/>
<evidence type="ECO:0000256" key="1">
    <source>
        <dbReference type="SAM" id="MobiDB-lite"/>
    </source>
</evidence>